<dbReference type="InterPro" id="IPR004662">
    <property type="entry name" value="AcgluKinase_fam"/>
</dbReference>
<dbReference type="PANTHER" id="PTHR23342">
    <property type="entry name" value="N-ACETYLGLUTAMATE SYNTHASE"/>
    <property type="match status" value="1"/>
</dbReference>
<dbReference type="InterPro" id="IPR037528">
    <property type="entry name" value="ArgB"/>
</dbReference>
<dbReference type="UniPathway" id="UPA00068">
    <property type="reaction ID" value="UER00107"/>
</dbReference>
<dbReference type="NCBIfam" id="TIGR00761">
    <property type="entry name" value="argB"/>
    <property type="match status" value="1"/>
</dbReference>
<dbReference type="RefSeq" id="WP_034539090.1">
    <property type="nucleotide sequence ID" value="NZ_CABFNH010000003.1"/>
</dbReference>
<evidence type="ECO:0000256" key="7">
    <source>
        <dbReference type="ARBA" id="ARBA00022840"/>
    </source>
</evidence>
<evidence type="ECO:0000259" key="10">
    <source>
        <dbReference type="Pfam" id="PF00696"/>
    </source>
</evidence>
<dbReference type="Pfam" id="PF00696">
    <property type="entry name" value="AA_kinase"/>
    <property type="match status" value="1"/>
</dbReference>
<dbReference type="HAMAP" id="MF_00082">
    <property type="entry name" value="ArgB"/>
    <property type="match status" value="1"/>
</dbReference>
<dbReference type="Proteomes" id="UP000030001">
    <property type="component" value="Unassembled WGS sequence"/>
</dbReference>
<dbReference type="CDD" id="cd04238">
    <property type="entry name" value="AAK_NAGK-like"/>
    <property type="match status" value="1"/>
</dbReference>
<dbReference type="InterPro" id="IPR001048">
    <property type="entry name" value="Asp/Glu/Uridylate_kinase"/>
</dbReference>
<evidence type="ECO:0000256" key="3">
    <source>
        <dbReference type="ARBA" id="ARBA00022605"/>
    </source>
</evidence>
<keyword evidence="3 9" id="KW-0028">Amino-acid biosynthesis</keyword>
<feature type="binding site" evidence="9">
    <location>
        <position position="155"/>
    </location>
    <ligand>
        <name>substrate</name>
    </ligand>
</feature>
<comment type="pathway">
    <text evidence="1 9">Amino-acid biosynthesis; L-arginine biosynthesis; N(2)-acetyl-L-ornithine from L-glutamate: step 2/4.</text>
</comment>
<proteinExistence type="inferred from homology"/>
<dbReference type="Gene3D" id="3.40.1160.10">
    <property type="entry name" value="Acetylglutamate kinase-like"/>
    <property type="match status" value="1"/>
</dbReference>
<evidence type="ECO:0000256" key="4">
    <source>
        <dbReference type="ARBA" id="ARBA00022679"/>
    </source>
</evidence>
<keyword evidence="9" id="KW-0963">Cytoplasm</keyword>
<keyword evidence="2 9" id="KW-0055">Arginine biosynthesis</keyword>
<dbReference type="InterPro" id="IPR036393">
    <property type="entry name" value="AceGlu_kinase-like_sf"/>
</dbReference>
<evidence type="ECO:0000313" key="13">
    <source>
        <dbReference type="Proteomes" id="UP000030001"/>
    </source>
</evidence>
<evidence type="ECO:0000256" key="5">
    <source>
        <dbReference type="ARBA" id="ARBA00022741"/>
    </source>
</evidence>
<evidence type="ECO:0000256" key="9">
    <source>
        <dbReference type="HAMAP-Rule" id="MF_00082"/>
    </source>
</evidence>
<keyword evidence="4 9" id="KW-0808">Transferase</keyword>
<dbReference type="EMBL" id="JROC01000020">
    <property type="protein sequence ID" value="KGL67495.1"/>
    <property type="molecule type" value="Genomic_DNA"/>
</dbReference>
<accession>A0A099YG32</accession>
<dbReference type="EMBL" id="CABFNH010000003">
    <property type="protein sequence ID" value="VTZ88344.1"/>
    <property type="molecule type" value="Genomic_DNA"/>
</dbReference>
<comment type="function">
    <text evidence="9">Catalyzes the ATP-dependent phosphorylation of N-acetyl-L-glutamate.</text>
</comment>
<evidence type="ECO:0000256" key="6">
    <source>
        <dbReference type="ARBA" id="ARBA00022777"/>
    </source>
</evidence>
<gene>
    <name evidence="9 12" type="primary">argB</name>
    <name evidence="12" type="ORF">LMUP508_00266</name>
    <name evidence="11" type="ORF">LX03_00970</name>
</gene>
<keyword evidence="6 9" id="KW-0418">Kinase</keyword>
<evidence type="ECO:0000313" key="14">
    <source>
        <dbReference type="Proteomes" id="UP000365705"/>
    </source>
</evidence>
<dbReference type="SUPFAM" id="SSF53633">
    <property type="entry name" value="Carbamate kinase-like"/>
    <property type="match status" value="1"/>
</dbReference>
<dbReference type="GO" id="GO:0042450">
    <property type="term" value="P:L-arginine biosynthetic process via ornithine"/>
    <property type="evidence" value="ECO:0007669"/>
    <property type="project" value="UniProtKB-UniRule"/>
</dbReference>
<name>A0A099YG32_LIMMU</name>
<dbReference type="EC" id="2.7.2.8" evidence="9"/>
<feature type="site" description="Transition state stabilizer" evidence="9">
    <location>
        <position position="214"/>
    </location>
</feature>
<keyword evidence="5 9" id="KW-0547">Nucleotide-binding</keyword>
<comment type="subcellular location">
    <subcellularLocation>
        <location evidence="9">Cytoplasm</location>
    </subcellularLocation>
</comment>
<dbReference type="AlphaFoldDB" id="A0A099YG32"/>
<feature type="binding site" evidence="9">
    <location>
        <position position="63"/>
    </location>
    <ligand>
        <name>substrate</name>
    </ligand>
</feature>
<evidence type="ECO:0000313" key="11">
    <source>
        <dbReference type="EMBL" id="KGL67495.1"/>
    </source>
</evidence>
<feature type="site" description="Transition state stabilizer" evidence="9">
    <location>
        <position position="8"/>
    </location>
</feature>
<dbReference type="Proteomes" id="UP000365705">
    <property type="component" value="Unassembled WGS sequence"/>
</dbReference>
<sequence length="245" mass="26156">MKDLVIIKIGGQAISELTDDFFDQLAVWRTQGKKILLLHGGGPLITKLCQQLQVPVVKKDGVRVTDAQTLALTKLVLLGQAQPLLLQKLSDHQLPVVGLNAADNQMLVGKYLDQSVYGEVGTVVSVNQDKLLSLLDSYIGVLAPLAMTPAGNWLNVNADQAAADVASLLGAKKLYLMTDVAGVLNQHHLIPHLTKLVSQKLVAEKIISSGMQPKIKAAFAACTAGVEQVAITNCLQNPGTIITKE</sequence>
<dbReference type="GO" id="GO:0005524">
    <property type="term" value="F:ATP binding"/>
    <property type="evidence" value="ECO:0007669"/>
    <property type="project" value="UniProtKB-UniRule"/>
</dbReference>
<dbReference type="GO" id="GO:0005737">
    <property type="term" value="C:cytoplasm"/>
    <property type="evidence" value="ECO:0007669"/>
    <property type="project" value="UniProtKB-SubCell"/>
</dbReference>
<comment type="catalytic activity">
    <reaction evidence="8 9">
        <text>N-acetyl-L-glutamate + ATP = N-acetyl-L-glutamyl 5-phosphate + ADP</text>
        <dbReference type="Rhea" id="RHEA:14629"/>
        <dbReference type="ChEBI" id="CHEBI:30616"/>
        <dbReference type="ChEBI" id="CHEBI:44337"/>
        <dbReference type="ChEBI" id="CHEBI:57936"/>
        <dbReference type="ChEBI" id="CHEBI:456216"/>
        <dbReference type="EC" id="2.7.2.8"/>
    </reaction>
</comment>
<evidence type="ECO:0000313" key="12">
    <source>
        <dbReference type="EMBL" id="VTZ88344.1"/>
    </source>
</evidence>
<evidence type="ECO:0000256" key="8">
    <source>
        <dbReference type="ARBA" id="ARBA00048141"/>
    </source>
</evidence>
<reference evidence="11 13" key="1">
    <citation type="submission" date="2014-09" db="EMBL/GenBank/DDBJ databases">
        <title>Lactobacillus mucosae CRL573 Genome Sequencing.</title>
        <authorList>
            <person name="Bleckwedel J."/>
            <person name="Teran L.C."/>
            <person name="Bonacina J."/>
            <person name="Saavedra L."/>
            <person name="Mozzi F.B."/>
            <person name="Raya R.R."/>
        </authorList>
    </citation>
    <scope>NUCLEOTIDE SEQUENCE [LARGE SCALE GENOMIC DNA]</scope>
    <source>
        <strain evidence="11 13">CRL573</strain>
    </source>
</reference>
<reference evidence="12 14" key="2">
    <citation type="submission" date="2019-06" db="EMBL/GenBank/DDBJ databases">
        <authorList>
            <person name="Rodrigo-Torres L."/>
            <person name="Arahal R. D."/>
            <person name="Lucena T."/>
        </authorList>
    </citation>
    <scope>NUCLEOTIDE SEQUENCE [LARGE SCALE GENOMIC DNA]</scope>
    <source>
        <strain evidence="12 14">INIA P508</strain>
    </source>
</reference>
<evidence type="ECO:0000256" key="2">
    <source>
        <dbReference type="ARBA" id="ARBA00022571"/>
    </source>
</evidence>
<dbReference type="GO" id="GO:0003991">
    <property type="term" value="F:acetylglutamate kinase activity"/>
    <property type="evidence" value="ECO:0007669"/>
    <property type="project" value="UniProtKB-UniRule"/>
</dbReference>
<keyword evidence="7 9" id="KW-0067">ATP-binding</keyword>
<evidence type="ECO:0000256" key="1">
    <source>
        <dbReference type="ARBA" id="ARBA00004828"/>
    </source>
</evidence>
<dbReference type="PANTHER" id="PTHR23342:SF0">
    <property type="entry name" value="N-ACETYLGLUTAMATE SYNTHASE, MITOCHONDRIAL"/>
    <property type="match status" value="1"/>
</dbReference>
<comment type="similarity">
    <text evidence="9">Belongs to the acetylglutamate kinase family. ArgB subfamily.</text>
</comment>
<feature type="domain" description="Aspartate/glutamate/uridylate kinase" evidence="10">
    <location>
        <begin position="4"/>
        <end position="233"/>
    </location>
</feature>
<dbReference type="PIRSF" id="PIRSF000728">
    <property type="entry name" value="NAGK"/>
    <property type="match status" value="1"/>
</dbReference>
<organism evidence="11 13">
    <name type="scientific">Limosilactobacillus mucosae</name>
    <name type="common">Lactobacillus mucosae</name>
    <dbReference type="NCBI Taxonomy" id="97478"/>
    <lineage>
        <taxon>Bacteria</taxon>
        <taxon>Bacillati</taxon>
        <taxon>Bacillota</taxon>
        <taxon>Bacilli</taxon>
        <taxon>Lactobacillales</taxon>
        <taxon>Lactobacillaceae</taxon>
        <taxon>Limosilactobacillus</taxon>
    </lineage>
</organism>
<protein>
    <recommendedName>
        <fullName evidence="9">Acetylglutamate kinase</fullName>
        <ecNumber evidence="9">2.7.2.8</ecNumber>
    </recommendedName>
    <alternativeName>
        <fullName evidence="9">N-acetyl-L-glutamate 5-phosphotransferase</fullName>
    </alternativeName>
    <alternativeName>
        <fullName evidence="9">NAG kinase</fullName>
        <shortName evidence="9">NAGK</shortName>
    </alternativeName>
</protein>
<feature type="binding site" evidence="9">
    <location>
        <begin position="41"/>
        <end position="42"/>
    </location>
    <ligand>
        <name>substrate</name>
    </ligand>
</feature>